<protein>
    <submittedName>
        <fullName evidence="1">Uncharacterized protein</fullName>
    </submittedName>
</protein>
<name>A0A8H7YZV7_AJECA</name>
<proteinExistence type="predicted"/>
<sequence length="90" mass="10355">MNDTKNSAGCLFRGLVIFPVHDPRLLESVYARAPLTTQQLLILISYIQATYILPRSTNSLKNTHEQMRIDSYPICGPLYTYNKITRIRII</sequence>
<organism evidence="1 2">
    <name type="scientific">Ajellomyces capsulatus</name>
    <name type="common">Darling's disease fungus</name>
    <name type="synonym">Histoplasma capsulatum</name>
    <dbReference type="NCBI Taxonomy" id="5037"/>
    <lineage>
        <taxon>Eukaryota</taxon>
        <taxon>Fungi</taxon>
        <taxon>Dikarya</taxon>
        <taxon>Ascomycota</taxon>
        <taxon>Pezizomycotina</taxon>
        <taxon>Eurotiomycetes</taxon>
        <taxon>Eurotiomycetidae</taxon>
        <taxon>Onygenales</taxon>
        <taxon>Ajellomycetaceae</taxon>
        <taxon>Histoplasma</taxon>
    </lineage>
</organism>
<accession>A0A8H7YZV7</accession>
<evidence type="ECO:0000313" key="1">
    <source>
        <dbReference type="EMBL" id="KAG5299423.1"/>
    </source>
</evidence>
<comment type="caution">
    <text evidence="1">The sequence shown here is derived from an EMBL/GenBank/DDBJ whole genome shotgun (WGS) entry which is preliminary data.</text>
</comment>
<dbReference type="EMBL" id="JAEVHI010000002">
    <property type="protein sequence ID" value="KAG5299423.1"/>
    <property type="molecule type" value="Genomic_DNA"/>
</dbReference>
<dbReference type="AlphaFoldDB" id="A0A8H7YZV7"/>
<evidence type="ECO:0000313" key="2">
    <source>
        <dbReference type="Proteomes" id="UP000670092"/>
    </source>
</evidence>
<dbReference type="Proteomes" id="UP000670092">
    <property type="component" value="Unassembled WGS sequence"/>
</dbReference>
<dbReference type="VEuPathDB" id="FungiDB:I7I52_09730"/>
<reference evidence="1 2" key="1">
    <citation type="submission" date="2021-01" db="EMBL/GenBank/DDBJ databases">
        <title>Chromosome-level genome assembly of a human fungal pathogen reveals clustering of transcriptionally co-regulated genes.</title>
        <authorList>
            <person name="Voorhies M."/>
            <person name="Cohen S."/>
            <person name="Shea T.P."/>
            <person name="Petrus S."/>
            <person name="Munoz J.F."/>
            <person name="Poplawski S."/>
            <person name="Goldman W.E."/>
            <person name="Michael T."/>
            <person name="Cuomo C.A."/>
            <person name="Sil A."/>
            <person name="Beyhan S."/>
        </authorList>
    </citation>
    <scope>NUCLEOTIDE SEQUENCE [LARGE SCALE GENOMIC DNA]</scope>
    <source>
        <strain evidence="1 2">G184AR</strain>
    </source>
</reference>
<gene>
    <name evidence="1" type="ORF">I7I52_09730</name>
</gene>